<dbReference type="GO" id="GO:0003676">
    <property type="term" value="F:nucleic acid binding"/>
    <property type="evidence" value="ECO:0007669"/>
    <property type="project" value="InterPro"/>
</dbReference>
<dbReference type="EMBL" id="JAGTAR010000009">
    <property type="protein sequence ID" value="MBR8535436.1"/>
    <property type="molecule type" value="Genomic_DNA"/>
</dbReference>
<comment type="caution">
    <text evidence="1">The sequence shown here is derived from an EMBL/GenBank/DDBJ whole genome shotgun (WGS) entry which is preliminary data.</text>
</comment>
<keyword evidence="2" id="KW-1185">Reference proteome</keyword>
<reference evidence="1" key="1">
    <citation type="journal article" date="2018" name="Int. J. Syst. Evol. Microbiol.">
        <title>Carboxylicivirga sediminis sp. nov., isolated from coastal sediment.</title>
        <authorList>
            <person name="Wang F.Q."/>
            <person name="Ren L.H."/>
            <person name="Zou R.J."/>
            <person name="Sun Y.Z."/>
            <person name="Liu X.J."/>
            <person name="Jiang F."/>
            <person name="Liu L.J."/>
        </authorList>
    </citation>
    <scope>NUCLEOTIDE SEQUENCE</scope>
    <source>
        <strain evidence="1">JR1</strain>
    </source>
</reference>
<evidence type="ECO:0000313" key="2">
    <source>
        <dbReference type="Proteomes" id="UP000679220"/>
    </source>
</evidence>
<sequence length="149" mass="17598">MREENEHEALCIYLAHQYPDVLFNTDLSGVKLPESTAKRVSKLRSSRAYPDLTLYEPRGRYLGLFIELKRTGEVIYKKDGSLRAMKKPIYRKVRGLKKRVIIGYYDHLQEQHEMILKLRQRGYYADFAIGFDKAVKLVDWYLNLEKPVN</sequence>
<name>A0A941F2B2_9BACT</name>
<protein>
    <recommendedName>
        <fullName evidence="3">VRR-NUC domain-containing protein</fullName>
    </recommendedName>
</protein>
<proteinExistence type="predicted"/>
<evidence type="ECO:0008006" key="3">
    <source>
        <dbReference type="Google" id="ProtNLM"/>
    </source>
</evidence>
<dbReference type="Gene3D" id="3.40.1350.10">
    <property type="match status" value="1"/>
</dbReference>
<dbReference type="InterPro" id="IPR011856">
    <property type="entry name" value="tRNA_endonuc-like_dom_sf"/>
</dbReference>
<dbReference type="Proteomes" id="UP000679220">
    <property type="component" value="Unassembled WGS sequence"/>
</dbReference>
<accession>A0A941F2B2</accession>
<evidence type="ECO:0000313" key="1">
    <source>
        <dbReference type="EMBL" id="MBR8535436.1"/>
    </source>
</evidence>
<dbReference type="AlphaFoldDB" id="A0A941F2B2"/>
<dbReference type="RefSeq" id="WP_212189342.1">
    <property type="nucleotide sequence ID" value="NZ_JAGTAR010000009.1"/>
</dbReference>
<organism evidence="1 2">
    <name type="scientific">Carboxylicivirga sediminis</name>
    <dbReference type="NCBI Taxonomy" id="2006564"/>
    <lineage>
        <taxon>Bacteria</taxon>
        <taxon>Pseudomonadati</taxon>
        <taxon>Bacteroidota</taxon>
        <taxon>Bacteroidia</taxon>
        <taxon>Marinilabiliales</taxon>
        <taxon>Marinilabiliaceae</taxon>
        <taxon>Carboxylicivirga</taxon>
    </lineage>
</organism>
<gene>
    <name evidence="1" type="ORF">KDU71_07675</name>
</gene>
<reference evidence="1" key="2">
    <citation type="submission" date="2021-04" db="EMBL/GenBank/DDBJ databases">
        <authorList>
            <person name="Zhang T."/>
            <person name="Zhang Y."/>
            <person name="Lu D."/>
            <person name="Zuo D."/>
            <person name="Du Z."/>
        </authorList>
    </citation>
    <scope>NUCLEOTIDE SEQUENCE</scope>
    <source>
        <strain evidence="1">JR1</strain>
    </source>
</reference>